<dbReference type="Proteomes" id="UP000182409">
    <property type="component" value="Unassembled WGS sequence"/>
</dbReference>
<evidence type="ECO:0000313" key="1">
    <source>
        <dbReference type="EMBL" id="SEB60011.1"/>
    </source>
</evidence>
<evidence type="ECO:0000313" key="2">
    <source>
        <dbReference type="Proteomes" id="UP000182409"/>
    </source>
</evidence>
<sequence length="366" mass="38536">MAVIASSGFLALGGCGRGHGGAAPAVHLQEVAAYPVLVPGFTAVAGNGGSQEALVALGRLAIPQSERCSVKGRIFTLVPPPWKGGAAWTVTSPSVKGWQTPPPDLDLRAEWFDFVHSLAAMHASGCFGGGMTAASVQQRIAEAITIPADESLVFRYGFTGSGVVDLLPGMMLQVERSVLVDKGARRELQSMEADYEVTAATTGGVLLHRTRAVSLHQPQTSEEIFHLDRLSGEAPLLRLFLQSAAAGDSKQRPSVLLAGTRIEALEVATKTVTGNGCPARPAVDVKCITFHEAVSLLVACTVNGKQQYLPMGTALTSLLDLQHGSIATASVARRLADGRYAPVDFPKTQEAGVHIILQSGDRVTWR</sequence>
<proteinExistence type="predicted"/>
<gene>
    <name evidence="1" type="ORF">SAMN05443244_1282</name>
</gene>
<dbReference type="EMBL" id="FNSD01000001">
    <property type="protein sequence ID" value="SEB60011.1"/>
    <property type="molecule type" value="Genomic_DNA"/>
</dbReference>
<dbReference type="OrthoDB" id="107187at2"/>
<protein>
    <submittedName>
        <fullName evidence="1">Uncharacterized protein</fullName>
    </submittedName>
</protein>
<name>A0A1H4KNE7_9BACT</name>
<dbReference type="AlphaFoldDB" id="A0A1H4KNE7"/>
<organism evidence="1 2">
    <name type="scientific">Terriglobus roseus</name>
    <dbReference type="NCBI Taxonomy" id="392734"/>
    <lineage>
        <taxon>Bacteria</taxon>
        <taxon>Pseudomonadati</taxon>
        <taxon>Acidobacteriota</taxon>
        <taxon>Terriglobia</taxon>
        <taxon>Terriglobales</taxon>
        <taxon>Acidobacteriaceae</taxon>
        <taxon>Terriglobus</taxon>
    </lineage>
</organism>
<accession>A0A1H4KNE7</accession>
<reference evidence="1 2" key="1">
    <citation type="submission" date="2016-10" db="EMBL/GenBank/DDBJ databases">
        <authorList>
            <person name="de Groot N.N."/>
        </authorList>
    </citation>
    <scope>NUCLEOTIDE SEQUENCE [LARGE SCALE GENOMIC DNA]</scope>
    <source>
        <strain evidence="1 2">AB35.6</strain>
    </source>
</reference>